<dbReference type="Pfam" id="PF12951">
    <property type="entry name" value="PATR"/>
    <property type="match status" value="2"/>
</dbReference>
<comment type="caution">
    <text evidence="5">The sequence shown here is derived from an EMBL/GenBank/DDBJ whole genome shotgun (WGS) entry which is preliminary data.</text>
</comment>
<evidence type="ECO:0000256" key="2">
    <source>
        <dbReference type="ARBA" id="ARBA00022525"/>
    </source>
</evidence>
<dbReference type="NCBIfam" id="TIGR02601">
    <property type="entry name" value="autotrns_rpt"/>
    <property type="match status" value="2"/>
</dbReference>
<proteinExistence type="predicted"/>
<keyword evidence="2" id="KW-0964">Secreted</keyword>
<dbReference type="Proteomes" id="UP000316714">
    <property type="component" value="Unassembled WGS sequence"/>
</dbReference>
<protein>
    <submittedName>
        <fullName evidence="5">Autotransporter-associated beta strand repeat protein</fullName>
    </submittedName>
</protein>
<dbReference type="PROSITE" id="PS51257">
    <property type="entry name" value="PROKAR_LIPOPROTEIN"/>
    <property type="match status" value="1"/>
</dbReference>
<dbReference type="Gene3D" id="2.160.20.20">
    <property type="match status" value="1"/>
</dbReference>
<dbReference type="InterPro" id="IPR012332">
    <property type="entry name" value="Autotransporter_pectin_lyase_C"/>
</dbReference>
<feature type="chain" id="PRO_5022735536" evidence="4">
    <location>
        <begin position="25"/>
        <end position="869"/>
    </location>
</feature>
<evidence type="ECO:0000313" key="5">
    <source>
        <dbReference type="EMBL" id="TWT36859.1"/>
    </source>
</evidence>
<dbReference type="InterPro" id="IPR013425">
    <property type="entry name" value="Autotrns_rpt"/>
</dbReference>
<reference evidence="5 6" key="1">
    <citation type="submission" date="2019-02" db="EMBL/GenBank/DDBJ databases">
        <title>Deep-cultivation of Planctomycetes and their phenomic and genomic characterization uncovers novel biology.</title>
        <authorList>
            <person name="Wiegand S."/>
            <person name="Jogler M."/>
            <person name="Boedeker C."/>
            <person name="Pinto D."/>
            <person name="Vollmers J."/>
            <person name="Rivas-Marin E."/>
            <person name="Kohn T."/>
            <person name="Peeters S.H."/>
            <person name="Heuer A."/>
            <person name="Rast P."/>
            <person name="Oberbeckmann S."/>
            <person name="Bunk B."/>
            <person name="Jeske O."/>
            <person name="Meyerdierks A."/>
            <person name="Storesund J.E."/>
            <person name="Kallscheuer N."/>
            <person name="Luecker S."/>
            <person name="Lage O.M."/>
            <person name="Pohl T."/>
            <person name="Merkel B.J."/>
            <person name="Hornburger P."/>
            <person name="Mueller R.-W."/>
            <person name="Bruemmer F."/>
            <person name="Labrenz M."/>
            <person name="Spormann A.M."/>
            <person name="Op Den Camp H."/>
            <person name="Overmann J."/>
            <person name="Amann R."/>
            <person name="Jetten M.S.M."/>
            <person name="Mascher T."/>
            <person name="Medema M.H."/>
            <person name="Devos D.P."/>
            <person name="Kaster A.-K."/>
            <person name="Ovreas L."/>
            <person name="Rohde M."/>
            <person name="Galperin M.Y."/>
            <person name="Jogler C."/>
        </authorList>
    </citation>
    <scope>NUCLEOTIDE SEQUENCE [LARGE SCALE GENOMIC DNA]</scope>
    <source>
        <strain evidence="5 6">KOR34</strain>
    </source>
</reference>
<evidence type="ECO:0000256" key="1">
    <source>
        <dbReference type="ARBA" id="ARBA00004613"/>
    </source>
</evidence>
<dbReference type="EMBL" id="SIHJ01000001">
    <property type="protein sequence ID" value="TWT36859.1"/>
    <property type="molecule type" value="Genomic_DNA"/>
</dbReference>
<dbReference type="Gene3D" id="2.60.120.200">
    <property type="match status" value="1"/>
</dbReference>
<evidence type="ECO:0000256" key="3">
    <source>
        <dbReference type="ARBA" id="ARBA00022729"/>
    </source>
</evidence>
<dbReference type="SUPFAM" id="SSF49899">
    <property type="entry name" value="Concanavalin A-like lectins/glucanases"/>
    <property type="match status" value="1"/>
</dbReference>
<dbReference type="RefSeq" id="WP_146564123.1">
    <property type="nucleotide sequence ID" value="NZ_SIHJ01000001.1"/>
</dbReference>
<dbReference type="InterPro" id="IPR013320">
    <property type="entry name" value="ConA-like_dom_sf"/>
</dbReference>
<keyword evidence="3 4" id="KW-0732">Signal</keyword>
<evidence type="ECO:0000313" key="6">
    <source>
        <dbReference type="Proteomes" id="UP000316714"/>
    </source>
</evidence>
<feature type="signal peptide" evidence="4">
    <location>
        <begin position="1"/>
        <end position="24"/>
    </location>
</feature>
<keyword evidence="6" id="KW-1185">Reference proteome</keyword>
<dbReference type="OrthoDB" id="229586at2"/>
<dbReference type="Pfam" id="PF13385">
    <property type="entry name" value="Laminin_G_3"/>
    <property type="match status" value="1"/>
</dbReference>
<name>A0A5C5VG25_9BACT</name>
<dbReference type="GO" id="GO:0005179">
    <property type="term" value="F:hormone activity"/>
    <property type="evidence" value="ECO:0007669"/>
    <property type="project" value="InterPro"/>
</dbReference>
<sequence precursor="true">MNYRILAPCVALCCAALACGRADAQLTFSLAWGWQGDARQDAAWTAMNNIVNRYNAYGDFTGGNGSHVQAAYNPGVPTAQAGYGGWGGIIEYGGTWPNDRVTMHELDHWLGTGTYSNAQGRSWDGQRAVSILEQFDGVGARVGTDGVHFWPYGMNYDNEWSELNARRNVALVYALRADWGIGSTANPTAWNATSVSLAGSDPVGRSGFNHYSSWSDGEFAHPNADYSTGAHDLRTPNGYPSWTFAGRSLTVNPGGRLLYNGWGHDGRVTFKNLIVDNATVRHDQYDLDTFRLAGAVTLTGDATFDAGQGDIFIEAAVTGAGSLVKTGAHDLTLQASNDYAGATTISRGTLRLAPTRLVAEYTFDNVRGDSVVNLGAGGAPMNGVLANGATIVPAGGGREGSAVSLANGASVNINNGVTDLAPDGNWAVSTWIKTASAGGALLSKTNGGWEYGNTAFFLGDGLGAGSGGQPAGVRWAGGFLQTRARGTIVTDDQWRQVTYVNNGGVYTIYIDGEPLMATRTDSGFSNADIGSMVQLGVANNPGDGALNFNGLMDSVQIYGQSLSAAQAMALYEGQRLGTLPSTTTVSVASGATLDVNGVTQEIAGLDGAAGSSVLLGNRGHLIVNSAADAAFAGVISGSGAVTKSGAGTLTLAGANTLSGITTVAAGVLELDGRIGPTKVDAGATLRGDGQVVGGLTLAAGSTLAVDVAASTDLLAVTGAATLDGVLDVTLDAGFTPTLNDTFTVLTAASLVNNLTLGGPDASLFSLMASTATEVILTAVSGLPGDYNNDGLVDAADYTVWRDNQGAAEWSLPNDFNGGPIGAEQYAAWRSNFGANAAFDAAAASVPEPTAAVAAALLAWPPRRRRPHAT</sequence>
<dbReference type="PROSITE" id="PS00256">
    <property type="entry name" value="AKH"/>
    <property type="match status" value="1"/>
</dbReference>
<dbReference type="GO" id="GO:0005576">
    <property type="term" value="C:extracellular region"/>
    <property type="evidence" value="ECO:0007669"/>
    <property type="project" value="UniProtKB-SubCell"/>
</dbReference>
<evidence type="ECO:0000256" key="4">
    <source>
        <dbReference type="SAM" id="SignalP"/>
    </source>
</evidence>
<organism evidence="5 6">
    <name type="scientific">Posidoniimonas corsicana</name>
    <dbReference type="NCBI Taxonomy" id="1938618"/>
    <lineage>
        <taxon>Bacteria</taxon>
        <taxon>Pseudomonadati</taxon>
        <taxon>Planctomycetota</taxon>
        <taxon>Planctomycetia</taxon>
        <taxon>Pirellulales</taxon>
        <taxon>Lacipirellulaceae</taxon>
        <taxon>Posidoniimonas</taxon>
    </lineage>
</organism>
<comment type="subcellular location">
    <subcellularLocation>
        <location evidence="1">Secreted</location>
    </subcellularLocation>
</comment>
<dbReference type="InterPro" id="IPR002047">
    <property type="entry name" value="Adipokinetic_hormone_CS"/>
</dbReference>
<dbReference type="AlphaFoldDB" id="A0A5C5VG25"/>
<accession>A0A5C5VG25</accession>
<gene>
    <name evidence="5" type="ORF">KOR34_18040</name>
</gene>